<evidence type="ECO:0000256" key="8">
    <source>
        <dbReference type="ARBA" id="ARBA00023315"/>
    </source>
</evidence>
<organism evidence="11 12">
    <name type="scientific">Labrys okinawensis</name>
    <dbReference type="NCBI Taxonomy" id="346911"/>
    <lineage>
        <taxon>Bacteria</taxon>
        <taxon>Pseudomonadati</taxon>
        <taxon>Pseudomonadota</taxon>
        <taxon>Alphaproteobacteria</taxon>
        <taxon>Hyphomicrobiales</taxon>
        <taxon>Xanthobacteraceae</taxon>
        <taxon>Labrys</taxon>
    </lineage>
</organism>
<keyword evidence="7" id="KW-0677">Repeat</keyword>
<comment type="catalytic activity">
    <reaction evidence="9">
        <text>L-serine + acetyl-CoA = O-acetyl-L-serine + CoA</text>
        <dbReference type="Rhea" id="RHEA:24560"/>
        <dbReference type="ChEBI" id="CHEBI:33384"/>
        <dbReference type="ChEBI" id="CHEBI:57287"/>
        <dbReference type="ChEBI" id="CHEBI:57288"/>
        <dbReference type="ChEBI" id="CHEBI:58340"/>
        <dbReference type="EC" id="2.3.1.30"/>
    </reaction>
</comment>
<evidence type="ECO:0000313" key="11">
    <source>
        <dbReference type="EMBL" id="PRH84263.1"/>
    </source>
</evidence>
<evidence type="ECO:0000259" key="10">
    <source>
        <dbReference type="SMART" id="SM00971"/>
    </source>
</evidence>
<evidence type="ECO:0000256" key="6">
    <source>
        <dbReference type="ARBA" id="ARBA00022679"/>
    </source>
</evidence>
<dbReference type="FunFam" id="2.160.10.10:FF:000002">
    <property type="entry name" value="Serine acetyltransferase"/>
    <property type="match status" value="1"/>
</dbReference>
<dbReference type="Gene3D" id="1.10.3130.10">
    <property type="entry name" value="serine acetyltransferase, domain 1"/>
    <property type="match status" value="1"/>
</dbReference>
<evidence type="ECO:0000256" key="9">
    <source>
        <dbReference type="ARBA" id="ARBA00049486"/>
    </source>
</evidence>
<feature type="domain" description="Serine acetyltransferase N-terminal" evidence="10">
    <location>
        <begin position="23"/>
        <end position="127"/>
    </location>
</feature>
<evidence type="ECO:0000256" key="1">
    <source>
        <dbReference type="ARBA" id="ARBA00004876"/>
    </source>
</evidence>
<gene>
    <name evidence="11" type="primary">cysE</name>
    <name evidence="11" type="ORF">C5L14_27340</name>
</gene>
<name>A0A2S9Q4H6_9HYPH</name>
<dbReference type="NCBIfam" id="NF041874">
    <property type="entry name" value="EPS_EpsC"/>
    <property type="match status" value="1"/>
</dbReference>
<evidence type="ECO:0000256" key="7">
    <source>
        <dbReference type="ARBA" id="ARBA00022737"/>
    </source>
</evidence>
<dbReference type="InterPro" id="IPR042122">
    <property type="entry name" value="Ser_AcTrfase_N_sf"/>
</dbReference>
<evidence type="ECO:0000256" key="2">
    <source>
        <dbReference type="ARBA" id="ARBA00007274"/>
    </source>
</evidence>
<keyword evidence="5" id="KW-0028">Amino-acid biosynthesis</keyword>
<evidence type="ECO:0000256" key="5">
    <source>
        <dbReference type="ARBA" id="ARBA00022605"/>
    </source>
</evidence>
<dbReference type="SMART" id="SM00971">
    <property type="entry name" value="SATase_N"/>
    <property type="match status" value="1"/>
</dbReference>
<dbReference type="EC" id="2.3.1.30" evidence="3"/>
<dbReference type="GO" id="GO:0009001">
    <property type="term" value="F:serine O-acetyltransferase activity"/>
    <property type="evidence" value="ECO:0007669"/>
    <property type="project" value="UniProtKB-EC"/>
</dbReference>
<dbReference type="InterPro" id="IPR001451">
    <property type="entry name" value="Hexapep"/>
</dbReference>
<keyword evidence="6 11" id="KW-0808">Transferase</keyword>
<evidence type="ECO:0000256" key="4">
    <source>
        <dbReference type="ARBA" id="ARBA00018522"/>
    </source>
</evidence>
<protein>
    <recommendedName>
        <fullName evidence="4">Serine acetyltransferase</fullName>
        <ecNumber evidence="3">2.3.1.30</ecNumber>
    </recommendedName>
</protein>
<dbReference type="Pfam" id="PF06426">
    <property type="entry name" value="SATase_N"/>
    <property type="match status" value="1"/>
</dbReference>
<accession>A0A2S9Q4H6</accession>
<dbReference type="InterPro" id="IPR010493">
    <property type="entry name" value="Ser_AcTrfase_N"/>
</dbReference>
<dbReference type="InterPro" id="IPR005881">
    <property type="entry name" value="Ser_O-AcTrfase"/>
</dbReference>
<dbReference type="InterPro" id="IPR018357">
    <property type="entry name" value="Hexapep_transf_CS"/>
</dbReference>
<dbReference type="OrthoDB" id="9801456at2"/>
<keyword evidence="8" id="KW-0012">Acyltransferase</keyword>
<dbReference type="InterPro" id="IPR045304">
    <property type="entry name" value="LbH_SAT"/>
</dbReference>
<dbReference type="NCBIfam" id="TIGR01172">
    <property type="entry name" value="cysE"/>
    <property type="match status" value="1"/>
</dbReference>
<sequence length="279" mass="30170">MNASNSRKLSRRTGRPGAVSDLIWGRLIDEAQAAIAAEPQLATQFYAGVLDHTSFEDALIQRLVQRIEHPDMPASVLRHAFRTAIAADPGICLGIRADIQAVLERDPACQRYLEPLLYFKGFHALQLHRLAHWLWRHGQRNFALYLQSRVSEVLQVDIHPAVPIGRGIFFDHATGIVIGETAVIEDDVSILQSVTLGGSGIQSGQRHPRIRKGVLIGSGAKLIGNIEIGEGARVGAGSVVTASVPPHKTVAGVPARIIGDTPGAEPGRTMDQIFFDVGL</sequence>
<evidence type="ECO:0000256" key="3">
    <source>
        <dbReference type="ARBA" id="ARBA00013266"/>
    </source>
</evidence>
<evidence type="ECO:0000313" key="12">
    <source>
        <dbReference type="Proteomes" id="UP000237682"/>
    </source>
</evidence>
<reference evidence="11 12" key="1">
    <citation type="submission" date="2018-02" db="EMBL/GenBank/DDBJ databases">
        <title>Whole genome sequencing of endophytic bacterium.</title>
        <authorList>
            <person name="Eedara R."/>
            <person name="Podile A.R."/>
        </authorList>
    </citation>
    <scope>NUCLEOTIDE SEQUENCE [LARGE SCALE GENOMIC DNA]</scope>
    <source>
        <strain evidence="11 12">RP1T</strain>
    </source>
</reference>
<dbReference type="EMBL" id="PUEJ01000014">
    <property type="protein sequence ID" value="PRH84263.1"/>
    <property type="molecule type" value="Genomic_DNA"/>
</dbReference>
<dbReference type="SUPFAM" id="SSF51161">
    <property type="entry name" value="Trimeric LpxA-like enzymes"/>
    <property type="match status" value="1"/>
</dbReference>
<dbReference type="CDD" id="cd03354">
    <property type="entry name" value="LbH_SAT"/>
    <property type="match status" value="1"/>
</dbReference>
<comment type="pathway">
    <text evidence="1">Amino-acid biosynthesis; L-cysteine biosynthesis; L-cysteine from L-serine: step 1/2.</text>
</comment>
<dbReference type="RefSeq" id="WP_105865228.1">
    <property type="nucleotide sequence ID" value="NZ_PUEJ01000014.1"/>
</dbReference>
<dbReference type="PROSITE" id="PS00101">
    <property type="entry name" value="HEXAPEP_TRANSFERASES"/>
    <property type="match status" value="1"/>
</dbReference>
<dbReference type="Gene3D" id="2.160.10.10">
    <property type="entry name" value="Hexapeptide repeat proteins"/>
    <property type="match status" value="1"/>
</dbReference>
<dbReference type="PANTHER" id="PTHR42811">
    <property type="entry name" value="SERINE ACETYLTRANSFERASE"/>
    <property type="match status" value="1"/>
</dbReference>
<dbReference type="GO" id="GO:0006535">
    <property type="term" value="P:cysteine biosynthetic process from serine"/>
    <property type="evidence" value="ECO:0007669"/>
    <property type="project" value="InterPro"/>
</dbReference>
<comment type="caution">
    <text evidence="11">The sequence shown here is derived from an EMBL/GenBank/DDBJ whole genome shotgun (WGS) entry which is preliminary data.</text>
</comment>
<dbReference type="GO" id="GO:0005737">
    <property type="term" value="C:cytoplasm"/>
    <property type="evidence" value="ECO:0007669"/>
    <property type="project" value="InterPro"/>
</dbReference>
<comment type="similarity">
    <text evidence="2">Belongs to the transferase hexapeptide repeat family.</text>
</comment>
<dbReference type="Proteomes" id="UP000237682">
    <property type="component" value="Unassembled WGS sequence"/>
</dbReference>
<dbReference type="AlphaFoldDB" id="A0A2S9Q4H6"/>
<keyword evidence="12" id="KW-1185">Reference proteome</keyword>
<dbReference type="Pfam" id="PF00132">
    <property type="entry name" value="Hexapep"/>
    <property type="match status" value="1"/>
</dbReference>
<proteinExistence type="inferred from homology"/>
<dbReference type="InterPro" id="IPR011004">
    <property type="entry name" value="Trimer_LpxA-like_sf"/>
</dbReference>
<dbReference type="InterPro" id="IPR053376">
    <property type="entry name" value="Serine_acetyltransferase"/>
</dbReference>
<dbReference type="UniPathway" id="UPA00136">
    <property type="reaction ID" value="UER00199"/>
</dbReference>